<evidence type="ECO:0000313" key="2">
    <source>
        <dbReference type="Proteomes" id="UP000688137"/>
    </source>
</evidence>
<evidence type="ECO:0000313" key="1">
    <source>
        <dbReference type="EMBL" id="CAD8093917.1"/>
    </source>
</evidence>
<organism evidence="1 2">
    <name type="scientific">Paramecium primaurelia</name>
    <dbReference type="NCBI Taxonomy" id="5886"/>
    <lineage>
        <taxon>Eukaryota</taxon>
        <taxon>Sar</taxon>
        <taxon>Alveolata</taxon>
        <taxon>Ciliophora</taxon>
        <taxon>Intramacronucleata</taxon>
        <taxon>Oligohymenophorea</taxon>
        <taxon>Peniculida</taxon>
        <taxon>Parameciidae</taxon>
        <taxon>Paramecium</taxon>
    </lineage>
</organism>
<gene>
    <name evidence="1" type="ORF">PPRIM_AZ9-3.1.T0940123</name>
</gene>
<sequence>MICLPTQNSGSYILSRFNLFYLQALLGRKAIFIRQLVMNIKMIFLLILLSSHEHSQQRSLKTFNLSIIIFWRVINGIQQFILANVVPSVRQVIPNVQLLDSKWIYSNCLIFFVT</sequence>
<name>A0A8S1NKW6_PARPR</name>
<keyword evidence="2" id="KW-1185">Reference proteome</keyword>
<reference evidence="1" key="1">
    <citation type="submission" date="2021-01" db="EMBL/GenBank/DDBJ databases">
        <authorList>
            <consortium name="Genoscope - CEA"/>
            <person name="William W."/>
        </authorList>
    </citation>
    <scope>NUCLEOTIDE SEQUENCE</scope>
</reference>
<accession>A0A8S1NKW6</accession>
<dbReference type="Proteomes" id="UP000688137">
    <property type="component" value="Unassembled WGS sequence"/>
</dbReference>
<comment type="caution">
    <text evidence="1">The sequence shown here is derived from an EMBL/GenBank/DDBJ whole genome shotgun (WGS) entry which is preliminary data.</text>
</comment>
<proteinExistence type="predicted"/>
<protein>
    <submittedName>
        <fullName evidence="1">Uncharacterized protein</fullName>
    </submittedName>
</protein>
<dbReference type="EMBL" id="CAJJDM010000097">
    <property type="protein sequence ID" value="CAD8093917.1"/>
    <property type="molecule type" value="Genomic_DNA"/>
</dbReference>
<dbReference type="AlphaFoldDB" id="A0A8S1NKW6"/>